<dbReference type="EMBL" id="CP134187">
    <property type="protein sequence ID" value="WPB01206.1"/>
    <property type="molecule type" value="Genomic_DNA"/>
</dbReference>
<protein>
    <recommendedName>
        <fullName evidence="1">Protein kinase domain-containing protein</fullName>
    </recommendedName>
</protein>
<dbReference type="GeneID" id="90644188"/>
<evidence type="ECO:0000313" key="2">
    <source>
        <dbReference type="EMBL" id="WPB01206.1"/>
    </source>
</evidence>
<reference evidence="2 3" key="1">
    <citation type="submission" date="2023-09" db="EMBL/GenBank/DDBJ databases">
        <title>Complete-Gapless Cercospora beticola genome.</title>
        <authorList>
            <person name="Wyatt N.A."/>
            <person name="Spanner R.E."/>
            <person name="Bolton M.D."/>
        </authorList>
    </citation>
    <scope>NUCLEOTIDE SEQUENCE [LARGE SCALE GENOMIC DNA]</scope>
    <source>
        <strain evidence="2">Cb09-40</strain>
    </source>
</reference>
<evidence type="ECO:0000313" key="3">
    <source>
        <dbReference type="Proteomes" id="UP001302367"/>
    </source>
</evidence>
<proteinExistence type="predicted"/>
<dbReference type="PROSITE" id="PS50011">
    <property type="entry name" value="PROTEIN_KINASE_DOM"/>
    <property type="match status" value="1"/>
</dbReference>
<name>A0ABZ0NNY8_CERBT</name>
<dbReference type="RefSeq" id="XP_065458779.1">
    <property type="nucleotide sequence ID" value="XM_065602707.1"/>
</dbReference>
<dbReference type="Gene3D" id="1.10.510.10">
    <property type="entry name" value="Transferase(Phosphotransferase) domain 1"/>
    <property type="match status" value="1"/>
</dbReference>
<keyword evidence="3" id="KW-1185">Reference proteome</keyword>
<organism evidence="2 3">
    <name type="scientific">Cercospora beticola</name>
    <name type="common">Sugarbeet leaf spot fungus</name>
    <dbReference type="NCBI Taxonomy" id="122368"/>
    <lineage>
        <taxon>Eukaryota</taxon>
        <taxon>Fungi</taxon>
        <taxon>Dikarya</taxon>
        <taxon>Ascomycota</taxon>
        <taxon>Pezizomycotina</taxon>
        <taxon>Dothideomycetes</taxon>
        <taxon>Dothideomycetidae</taxon>
        <taxon>Mycosphaerellales</taxon>
        <taxon>Mycosphaerellaceae</taxon>
        <taxon>Cercospora</taxon>
    </lineage>
</organism>
<evidence type="ECO:0000259" key="1">
    <source>
        <dbReference type="PROSITE" id="PS50011"/>
    </source>
</evidence>
<dbReference type="InterPro" id="IPR011009">
    <property type="entry name" value="Kinase-like_dom_sf"/>
</dbReference>
<accession>A0ABZ0NNY8</accession>
<dbReference type="Proteomes" id="UP001302367">
    <property type="component" value="Chromosome 4"/>
</dbReference>
<dbReference type="InterPro" id="IPR000719">
    <property type="entry name" value="Prot_kinase_dom"/>
</dbReference>
<feature type="domain" description="Protein kinase" evidence="1">
    <location>
        <begin position="1"/>
        <end position="152"/>
    </location>
</feature>
<dbReference type="SUPFAM" id="SSF56112">
    <property type="entry name" value="Protein kinase-like (PK-like)"/>
    <property type="match status" value="1"/>
</dbReference>
<sequence length="152" mass="16868">MARSNSTGGPETNDRLRTTLKWGTTAYHAPEMGAVSGWYNGRQADVFAIGEGKWILTQPFDDKTLSYSPFVQVNEKGMTTDGNQFAQGANSVANFRARRQKALKQLETLRSDLAGTDCPMRKLIARCLHVDPMRRPTMEEVASDPASQHTYA</sequence>
<gene>
    <name evidence="2" type="ORF">RHO25_005829</name>
</gene>